<keyword evidence="5 10" id="KW-0378">Hydrolase</keyword>
<protein>
    <submittedName>
        <fullName evidence="10">Tannase/feruloyl esterase family alpha/beta hydrolase</fullName>
    </submittedName>
</protein>
<dbReference type="SUPFAM" id="SSF53474">
    <property type="entry name" value="alpha/beta-Hydrolases"/>
    <property type="match status" value="1"/>
</dbReference>
<dbReference type="RefSeq" id="WP_344229786.1">
    <property type="nucleotide sequence ID" value="NZ_BAAALH010000002.1"/>
</dbReference>
<proteinExistence type="inferred from homology"/>
<gene>
    <name evidence="10" type="ORF">ACFO0K_02835</name>
</gene>
<keyword evidence="4 8" id="KW-0732">Signal</keyword>
<dbReference type="InterPro" id="IPR029058">
    <property type="entry name" value="AB_hydrolase_fold"/>
</dbReference>
<evidence type="ECO:0000256" key="4">
    <source>
        <dbReference type="ARBA" id="ARBA00022729"/>
    </source>
</evidence>
<dbReference type="Proteomes" id="UP001595965">
    <property type="component" value="Unassembled WGS sequence"/>
</dbReference>
<organism evidence="10 11">
    <name type="scientific">Citricoccus alkalitolerans</name>
    <dbReference type="NCBI Taxonomy" id="246603"/>
    <lineage>
        <taxon>Bacteria</taxon>
        <taxon>Bacillati</taxon>
        <taxon>Actinomycetota</taxon>
        <taxon>Actinomycetes</taxon>
        <taxon>Micrococcales</taxon>
        <taxon>Micrococcaceae</taxon>
        <taxon>Citricoccus</taxon>
    </lineage>
</organism>
<keyword evidence="7" id="KW-1015">Disulfide bond</keyword>
<name>A0ABV8XVJ0_9MICC</name>
<dbReference type="PANTHER" id="PTHR33938">
    <property type="entry name" value="FERULOYL ESTERASE B-RELATED"/>
    <property type="match status" value="1"/>
</dbReference>
<evidence type="ECO:0000256" key="2">
    <source>
        <dbReference type="ARBA" id="ARBA00022487"/>
    </source>
</evidence>
<comment type="similarity">
    <text evidence="1">Belongs to the tannase family.</text>
</comment>
<evidence type="ECO:0000313" key="10">
    <source>
        <dbReference type="EMBL" id="MFC4428612.1"/>
    </source>
</evidence>
<dbReference type="PANTHER" id="PTHR33938:SF15">
    <property type="entry name" value="FERULOYL ESTERASE B-RELATED"/>
    <property type="match status" value="1"/>
</dbReference>
<evidence type="ECO:0000256" key="3">
    <source>
        <dbReference type="ARBA" id="ARBA00022723"/>
    </source>
</evidence>
<evidence type="ECO:0000256" key="6">
    <source>
        <dbReference type="ARBA" id="ARBA00022837"/>
    </source>
</evidence>
<feature type="signal peptide" evidence="8">
    <location>
        <begin position="1"/>
        <end position="29"/>
    </location>
</feature>
<dbReference type="PROSITE" id="PS51272">
    <property type="entry name" value="SLH"/>
    <property type="match status" value="2"/>
</dbReference>
<dbReference type="InterPro" id="IPR018244">
    <property type="entry name" value="Allrgn_V5/Tpx1_CS"/>
</dbReference>
<feature type="chain" id="PRO_5047342512" evidence="8">
    <location>
        <begin position="30"/>
        <end position="753"/>
    </location>
</feature>
<dbReference type="InterPro" id="IPR006311">
    <property type="entry name" value="TAT_signal"/>
</dbReference>
<evidence type="ECO:0000256" key="5">
    <source>
        <dbReference type="ARBA" id="ARBA00022801"/>
    </source>
</evidence>
<sequence length="753" mass="79510">MSRVSLRRAVVAGAAAVGLLLSSSGVAWAGTTAPAASPAFAATTSIAGSGSSAGVLDCTSLSGFEFQSTTITGAEVVPAGTLTNRGEDIGEHCLVTGQMNERTSPVDGQEYAIGFEMRLPKDWSGQYLYQANGGMDGSVSTAVGQVGGGESGLQMGMAVISSDAGHTGSQNPTFGLDPQARLDFGYQAVGTLTPMAKSLVEEAYGSAPEYSYLTGGSNGGRHTMVGASRYTDDYDGFLALAPGFNLPQAAVAQLWGAQQWNTVATSDDLNSALTMPERVLLAEAILAQCDELDGLADGLVQDQDGCGEVFSVTDHVPTCEAERDGTCLSEEQKAVVTTVFSGATTSDGTALYSSFPYDPGLVDPGWGFWKFNASIALDPMAVGYIFSTLPFAPALDSLRDFVLDLDIDEANASIYATEGIYTESAMEFMTPPDLEFADLKASGGKMMVIHGASDGVFSSNDTSAWYRNLNEAHGGDASDFVQYYEVPGMSHVSGGPATDQHDALASLVGWVEDGERPERLEAWVNPANGQVPEDWSSERSRPLCIYPAVATYTGGDTESAASFDCVEDTGPEVPDFSDNLPGSPYYAPVQWMARTGLSLGYADGTFRKSQAVTRAETAAFLYRYMAPDFEAPEESPFSDLSESSGHFTAIAWAATEDITRGYADGTFRPADSVTRGEFATLLYRLEAPDHQAPATSPFKDLPVGGSNYEAITWLASEGISLGETDGNYNQTAPVSRGHISAFLQRYDAFVNGD</sequence>
<keyword evidence="3" id="KW-0479">Metal-binding</keyword>
<dbReference type="Pfam" id="PF07519">
    <property type="entry name" value="Tannase"/>
    <property type="match status" value="1"/>
</dbReference>
<dbReference type="PROSITE" id="PS51318">
    <property type="entry name" value="TAT"/>
    <property type="match status" value="1"/>
</dbReference>
<dbReference type="InterPro" id="IPR011118">
    <property type="entry name" value="Tannase/feruloyl_esterase"/>
</dbReference>
<evidence type="ECO:0000256" key="1">
    <source>
        <dbReference type="ARBA" id="ARBA00006249"/>
    </source>
</evidence>
<dbReference type="InterPro" id="IPR001119">
    <property type="entry name" value="SLH_dom"/>
</dbReference>
<evidence type="ECO:0000313" key="11">
    <source>
        <dbReference type="Proteomes" id="UP001595965"/>
    </source>
</evidence>
<evidence type="ECO:0000259" key="9">
    <source>
        <dbReference type="PROSITE" id="PS51272"/>
    </source>
</evidence>
<feature type="domain" description="SLH" evidence="9">
    <location>
        <begin position="572"/>
        <end position="632"/>
    </location>
</feature>
<keyword evidence="6" id="KW-0106">Calcium</keyword>
<dbReference type="PROSITE" id="PS01009">
    <property type="entry name" value="CRISP_1"/>
    <property type="match status" value="1"/>
</dbReference>
<dbReference type="GO" id="GO:0016787">
    <property type="term" value="F:hydrolase activity"/>
    <property type="evidence" value="ECO:0007669"/>
    <property type="project" value="UniProtKB-KW"/>
</dbReference>
<dbReference type="Pfam" id="PF00395">
    <property type="entry name" value="SLH"/>
    <property type="match status" value="3"/>
</dbReference>
<feature type="domain" description="SLH" evidence="9">
    <location>
        <begin position="633"/>
        <end position="696"/>
    </location>
</feature>
<evidence type="ECO:0000256" key="8">
    <source>
        <dbReference type="SAM" id="SignalP"/>
    </source>
</evidence>
<evidence type="ECO:0000256" key="7">
    <source>
        <dbReference type="ARBA" id="ARBA00023157"/>
    </source>
</evidence>
<dbReference type="Gene3D" id="3.40.50.1820">
    <property type="entry name" value="alpha/beta hydrolase"/>
    <property type="match status" value="1"/>
</dbReference>
<accession>A0ABV8XVJ0</accession>
<comment type="caution">
    <text evidence="10">The sequence shown here is derived from an EMBL/GenBank/DDBJ whole genome shotgun (WGS) entry which is preliminary data.</text>
</comment>
<keyword evidence="2" id="KW-0719">Serine esterase</keyword>
<dbReference type="EMBL" id="JBHSEN010000001">
    <property type="protein sequence ID" value="MFC4428612.1"/>
    <property type="molecule type" value="Genomic_DNA"/>
</dbReference>
<keyword evidence="11" id="KW-1185">Reference proteome</keyword>
<reference evidence="11" key="1">
    <citation type="journal article" date="2019" name="Int. J. Syst. Evol. Microbiol.">
        <title>The Global Catalogue of Microorganisms (GCM) 10K type strain sequencing project: providing services to taxonomists for standard genome sequencing and annotation.</title>
        <authorList>
            <consortium name="The Broad Institute Genomics Platform"/>
            <consortium name="The Broad Institute Genome Sequencing Center for Infectious Disease"/>
            <person name="Wu L."/>
            <person name="Ma J."/>
        </authorList>
    </citation>
    <scope>NUCLEOTIDE SEQUENCE [LARGE SCALE GENOMIC DNA]</scope>
    <source>
        <strain evidence="11">CGMCC 1.12125</strain>
    </source>
</reference>